<name>A0A9P5YU65_9AGAR</name>
<proteinExistence type="predicted"/>
<protein>
    <submittedName>
        <fullName evidence="3">Uncharacterized protein</fullName>
    </submittedName>
</protein>
<feature type="region of interest" description="Disordered" evidence="1">
    <location>
        <begin position="23"/>
        <end position="44"/>
    </location>
</feature>
<sequence>MAGLPPSFARVVVDDSDSSIQYGSSWSSQSSGSRDQLNSGPVFGGTLHQTTTSTTFSTKFSGSDIVVYSSVDPVIVNGVLQADPEWECIIDGNSLGLDKIDSAITTPQNNIDICHSPLTPGDHELVVKVTSKGSPFWLDNIQYTPLPGADLSNTVQKVYKTDPDIEISSDFTTAAYGIAVSQTPGATVTYKFTGTSVSWVGYIFGNYAKQSATATYSIDGGAPVTFALPTSQIFFGNTVFFKTPNLSQGSHTLVVTYKGDGNSMPLALDYFFLTNGAGASSGGGGNSGGGTGSSGSPVQNGGGNTVTVGGTVTVVSTTSSTTGSTSSTTGTSTGTSMGSTTPTGTSSSTSDTQSVGSALESGASTVTQGTSANLAKKSNTGAIVGGVVGGLALVALAVIVFLVIRRRRRNGRSGIIYEKPGHYRDFEQDGSG</sequence>
<evidence type="ECO:0000313" key="3">
    <source>
        <dbReference type="EMBL" id="KAF9475211.1"/>
    </source>
</evidence>
<keyword evidence="2" id="KW-0472">Membrane</keyword>
<keyword evidence="2" id="KW-1133">Transmembrane helix</keyword>
<evidence type="ECO:0000256" key="1">
    <source>
        <dbReference type="SAM" id="MobiDB-lite"/>
    </source>
</evidence>
<dbReference type="AlphaFoldDB" id="A0A9P5YU65"/>
<dbReference type="Gene3D" id="2.60.120.260">
    <property type="entry name" value="Galactose-binding domain-like"/>
    <property type="match status" value="2"/>
</dbReference>
<evidence type="ECO:0000313" key="4">
    <source>
        <dbReference type="Proteomes" id="UP000807469"/>
    </source>
</evidence>
<feature type="region of interest" description="Disordered" evidence="1">
    <location>
        <begin position="281"/>
        <end position="364"/>
    </location>
</feature>
<feature type="compositionally biased region" description="Gly residues" evidence="1">
    <location>
        <begin position="281"/>
        <end position="293"/>
    </location>
</feature>
<evidence type="ECO:0000256" key="2">
    <source>
        <dbReference type="SAM" id="Phobius"/>
    </source>
</evidence>
<dbReference type="OrthoDB" id="3013353at2759"/>
<gene>
    <name evidence="3" type="ORF">BDN70DRAFT_269569</name>
</gene>
<comment type="caution">
    <text evidence="3">The sequence shown here is derived from an EMBL/GenBank/DDBJ whole genome shotgun (WGS) entry which is preliminary data.</text>
</comment>
<feature type="compositionally biased region" description="Low complexity" evidence="1">
    <location>
        <begin position="305"/>
        <end position="357"/>
    </location>
</feature>
<reference evidence="3" key="1">
    <citation type="submission" date="2020-11" db="EMBL/GenBank/DDBJ databases">
        <authorList>
            <consortium name="DOE Joint Genome Institute"/>
            <person name="Ahrendt S."/>
            <person name="Riley R."/>
            <person name="Andreopoulos W."/>
            <person name="Labutti K."/>
            <person name="Pangilinan J."/>
            <person name="Ruiz-Duenas F.J."/>
            <person name="Barrasa J.M."/>
            <person name="Sanchez-Garcia M."/>
            <person name="Camarero S."/>
            <person name="Miyauchi S."/>
            <person name="Serrano A."/>
            <person name="Linde D."/>
            <person name="Babiker R."/>
            <person name="Drula E."/>
            <person name="Ayuso-Fernandez I."/>
            <person name="Pacheco R."/>
            <person name="Padilla G."/>
            <person name="Ferreira P."/>
            <person name="Barriuso J."/>
            <person name="Kellner H."/>
            <person name="Castanera R."/>
            <person name="Alfaro M."/>
            <person name="Ramirez L."/>
            <person name="Pisabarro A.G."/>
            <person name="Kuo A."/>
            <person name="Tritt A."/>
            <person name="Lipzen A."/>
            <person name="He G."/>
            <person name="Yan M."/>
            <person name="Ng V."/>
            <person name="Cullen D."/>
            <person name="Martin F."/>
            <person name="Rosso M.-N."/>
            <person name="Henrissat B."/>
            <person name="Hibbett D."/>
            <person name="Martinez A.T."/>
            <person name="Grigoriev I.V."/>
        </authorList>
    </citation>
    <scope>NUCLEOTIDE SEQUENCE</scope>
    <source>
        <strain evidence="3">CIRM-BRFM 674</strain>
    </source>
</reference>
<organism evidence="3 4">
    <name type="scientific">Pholiota conissans</name>
    <dbReference type="NCBI Taxonomy" id="109636"/>
    <lineage>
        <taxon>Eukaryota</taxon>
        <taxon>Fungi</taxon>
        <taxon>Dikarya</taxon>
        <taxon>Basidiomycota</taxon>
        <taxon>Agaricomycotina</taxon>
        <taxon>Agaricomycetes</taxon>
        <taxon>Agaricomycetidae</taxon>
        <taxon>Agaricales</taxon>
        <taxon>Agaricineae</taxon>
        <taxon>Strophariaceae</taxon>
        <taxon>Pholiota</taxon>
    </lineage>
</organism>
<keyword evidence="4" id="KW-1185">Reference proteome</keyword>
<keyword evidence="2" id="KW-0812">Transmembrane</keyword>
<feature type="transmembrane region" description="Helical" evidence="2">
    <location>
        <begin position="382"/>
        <end position="404"/>
    </location>
</feature>
<accession>A0A9P5YU65</accession>
<dbReference type="EMBL" id="MU155342">
    <property type="protein sequence ID" value="KAF9475211.1"/>
    <property type="molecule type" value="Genomic_DNA"/>
</dbReference>
<dbReference type="Proteomes" id="UP000807469">
    <property type="component" value="Unassembled WGS sequence"/>
</dbReference>